<evidence type="ECO:0000259" key="7">
    <source>
        <dbReference type="Pfam" id="PF00177"/>
    </source>
</evidence>
<keyword evidence="2 6" id="KW-0699">rRNA-binding</keyword>
<dbReference type="GO" id="GO:0003735">
    <property type="term" value="F:structural constituent of ribosome"/>
    <property type="evidence" value="ECO:0007669"/>
    <property type="project" value="InterPro"/>
</dbReference>
<dbReference type="Proteomes" id="UP000178099">
    <property type="component" value="Unassembled WGS sequence"/>
</dbReference>
<dbReference type="PANTHER" id="PTHR11205">
    <property type="entry name" value="RIBOSOMAL PROTEIN S7"/>
    <property type="match status" value="1"/>
</dbReference>
<protein>
    <recommendedName>
        <fullName evidence="6">Small ribosomal subunit protein uS7</fullName>
    </recommendedName>
</protein>
<evidence type="ECO:0000256" key="2">
    <source>
        <dbReference type="ARBA" id="ARBA00022730"/>
    </source>
</evidence>
<evidence type="ECO:0000256" key="1">
    <source>
        <dbReference type="ARBA" id="ARBA00007151"/>
    </source>
</evidence>
<evidence type="ECO:0000256" key="5">
    <source>
        <dbReference type="ARBA" id="ARBA00023274"/>
    </source>
</evidence>
<dbReference type="GO" id="GO:0019843">
    <property type="term" value="F:rRNA binding"/>
    <property type="evidence" value="ECO:0007669"/>
    <property type="project" value="UniProtKB-UniRule"/>
</dbReference>
<dbReference type="HAMAP" id="MF_00480_B">
    <property type="entry name" value="Ribosomal_uS7_B"/>
    <property type="match status" value="1"/>
</dbReference>
<gene>
    <name evidence="6" type="primary">rpsG</name>
    <name evidence="8" type="ORF">A3D67_03355</name>
</gene>
<dbReference type="GO" id="GO:0000049">
    <property type="term" value="F:tRNA binding"/>
    <property type="evidence" value="ECO:0007669"/>
    <property type="project" value="UniProtKB-UniRule"/>
</dbReference>
<comment type="similarity">
    <text evidence="1 6">Belongs to the universal ribosomal protein uS7 family.</text>
</comment>
<dbReference type="GO" id="GO:0006412">
    <property type="term" value="P:translation"/>
    <property type="evidence" value="ECO:0007669"/>
    <property type="project" value="UniProtKB-UniRule"/>
</dbReference>
<evidence type="ECO:0000256" key="3">
    <source>
        <dbReference type="ARBA" id="ARBA00022884"/>
    </source>
</evidence>
<dbReference type="NCBIfam" id="TIGR01029">
    <property type="entry name" value="rpsG_bact"/>
    <property type="match status" value="1"/>
</dbReference>
<feature type="domain" description="Small ribosomal subunit protein uS7" evidence="7">
    <location>
        <begin position="3"/>
        <end position="150"/>
    </location>
</feature>
<keyword evidence="6" id="KW-0820">tRNA-binding</keyword>
<organism evidence="8 9">
    <name type="scientific">Candidatus Lloydbacteria bacterium RIFCSPHIGHO2_02_FULL_51_22</name>
    <dbReference type="NCBI Taxonomy" id="1798663"/>
    <lineage>
        <taxon>Bacteria</taxon>
        <taxon>Candidatus Lloydiibacteriota</taxon>
    </lineage>
</organism>
<accession>A0A1G2DG91</accession>
<dbReference type="GO" id="GO:0015935">
    <property type="term" value="C:small ribosomal subunit"/>
    <property type="evidence" value="ECO:0007669"/>
    <property type="project" value="InterPro"/>
</dbReference>
<dbReference type="EMBL" id="MHLN01000013">
    <property type="protein sequence ID" value="OGZ11971.1"/>
    <property type="molecule type" value="Genomic_DNA"/>
</dbReference>
<comment type="caution">
    <text evidence="8">The sequence shown here is derived from an EMBL/GenBank/DDBJ whole genome shotgun (WGS) entry which is preliminary data.</text>
</comment>
<evidence type="ECO:0000313" key="8">
    <source>
        <dbReference type="EMBL" id="OGZ11971.1"/>
    </source>
</evidence>
<dbReference type="Pfam" id="PF00177">
    <property type="entry name" value="Ribosomal_S7"/>
    <property type="match status" value="1"/>
</dbReference>
<proteinExistence type="inferred from homology"/>
<keyword evidence="4 6" id="KW-0689">Ribosomal protein</keyword>
<dbReference type="InterPro" id="IPR036823">
    <property type="entry name" value="Ribosomal_uS7_dom_sf"/>
</dbReference>
<name>A0A1G2DG91_9BACT</name>
<dbReference type="CDD" id="cd14869">
    <property type="entry name" value="uS7_Bacteria"/>
    <property type="match status" value="1"/>
</dbReference>
<evidence type="ECO:0000313" key="9">
    <source>
        <dbReference type="Proteomes" id="UP000178099"/>
    </source>
</evidence>
<dbReference type="SUPFAM" id="SSF47973">
    <property type="entry name" value="Ribosomal protein S7"/>
    <property type="match status" value="1"/>
</dbReference>
<dbReference type="FunFam" id="1.10.455.10:FF:000001">
    <property type="entry name" value="30S ribosomal protein S7"/>
    <property type="match status" value="1"/>
</dbReference>
<dbReference type="PIRSF" id="PIRSF002122">
    <property type="entry name" value="RPS7p_RPS7a_RPS5e_RPS7o"/>
    <property type="match status" value="1"/>
</dbReference>
<dbReference type="InterPro" id="IPR005717">
    <property type="entry name" value="Ribosomal_uS7_bac/org-type"/>
</dbReference>
<dbReference type="InterPro" id="IPR023798">
    <property type="entry name" value="Ribosomal_uS7_dom"/>
</dbReference>
<keyword evidence="3 6" id="KW-0694">RNA-binding</keyword>
<dbReference type="InterPro" id="IPR000235">
    <property type="entry name" value="Ribosomal_uS7"/>
</dbReference>
<dbReference type="AlphaFoldDB" id="A0A1G2DG91"/>
<sequence length="157" mass="17959">MARRPIKKRPITDPDYRYNSIKVEKLINYVMESGKKETSRKIVYSAFALLKEKTGNENPLEVFDKALKNVSPTMEVRSRRVGGANYTIPREVRPDRKVTLALRWIIEAARARKGTPMHIKLAEELLAAAKNEGPAVQKKINTHKMAEANRAFAHFAW</sequence>
<reference evidence="8 9" key="1">
    <citation type="journal article" date="2016" name="Nat. Commun.">
        <title>Thousands of microbial genomes shed light on interconnected biogeochemical processes in an aquifer system.</title>
        <authorList>
            <person name="Anantharaman K."/>
            <person name="Brown C.T."/>
            <person name="Hug L.A."/>
            <person name="Sharon I."/>
            <person name="Castelle C.J."/>
            <person name="Probst A.J."/>
            <person name="Thomas B.C."/>
            <person name="Singh A."/>
            <person name="Wilkins M.J."/>
            <person name="Karaoz U."/>
            <person name="Brodie E.L."/>
            <person name="Williams K.H."/>
            <person name="Hubbard S.S."/>
            <person name="Banfield J.F."/>
        </authorList>
    </citation>
    <scope>NUCLEOTIDE SEQUENCE [LARGE SCALE GENOMIC DNA]</scope>
</reference>
<comment type="subunit">
    <text evidence="6">Part of the 30S ribosomal subunit. Contacts proteins S9 and S11.</text>
</comment>
<comment type="function">
    <text evidence="6">One of the primary rRNA binding proteins, it binds directly to 16S rRNA where it nucleates assembly of the head domain of the 30S subunit. Is located at the subunit interface close to the decoding center, probably blocks exit of the E-site tRNA.</text>
</comment>
<dbReference type="Gene3D" id="1.10.455.10">
    <property type="entry name" value="Ribosomal protein S7 domain"/>
    <property type="match status" value="1"/>
</dbReference>
<evidence type="ECO:0000256" key="4">
    <source>
        <dbReference type="ARBA" id="ARBA00022980"/>
    </source>
</evidence>
<keyword evidence="5 6" id="KW-0687">Ribonucleoprotein</keyword>
<evidence type="ECO:0000256" key="6">
    <source>
        <dbReference type="HAMAP-Rule" id="MF_00480"/>
    </source>
</evidence>